<keyword evidence="2" id="KW-1185">Reference proteome</keyword>
<evidence type="ECO:0000313" key="1">
    <source>
        <dbReference type="EMBL" id="DAD19753.1"/>
    </source>
</evidence>
<name>A0A822XJ71_NELNU</name>
<dbReference type="EMBL" id="DUZY01000001">
    <property type="protein sequence ID" value="DAD19753.1"/>
    <property type="molecule type" value="Genomic_DNA"/>
</dbReference>
<dbReference type="AlphaFoldDB" id="A0A822XJ71"/>
<sequence length="36" mass="4027">MMSLQPMEGLHDAGPPLFVKKTYDMVKDLATDSIVF</sequence>
<reference evidence="1 2" key="1">
    <citation type="journal article" date="2020" name="Mol. Biol. Evol.">
        <title>Distinct Expression and Methylation Patterns for Genes with Different Fates following a Single Whole-Genome Duplication in Flowering Plants.</title>
        <authorList>
            <person name="Shi T."/>
            <person name="Rahmani R.S."/>
            <person name="Gugger P.F."/>
            <person name="Wang M."/>
            <person name="Li H."/>
            <person name="Zhang Y."/>
            <person name="Li Z."/>
            <person name="Wang Q."/>
            <person name="Van de Peer Y."/>
            <person name="Marchal K."/>
            <person name="Chen J."/>
        </authorList>
    </citation>
    <scope>NUCLEOTIDE SEQUENCE [LARGE SCALE GENOMIC DNA]</scope>
    <source>
        <tissue evidence="1">Leaf</tissue>
    </source>
</reference>
<accession>A0A822XJ71</accession>
<protein>
    <submittedName>
        <fullName evidence="1">Uncharacterized protein</fullName>
    </submittedName>
</protein>
<organism evidence="1 2">
    <name type="scientific">Nelumbo nucifera</name>
    <name type="common">Sacred lotus</name>
    <dbReference type="NCBI Taxonomy" id="4432"/>
    <lineage>
        <taxon>Eukaryota</taxon>
        <taxon>Viridiplantae</taxon>
        <taxon>Streptophyta</taxon>
        <taxon>Embryophyta</taxon>
        <taxon>Tracheophyta</taxon>
        <taxon>Spermatophyta</taxon>
        <taxon>Magnoliopsida</taxon>
        <taxon>Proteales</taxon>
        <taxon>Nelumbonaceae</taxon>
        <taxon>Nelumbo</taxon>
    </lineage>
</organism>
<gene>
    <name evidence="1" type="ORF">HUJ06_021216</name>
</gene>
<proteinExistence type="predicted"/>
<dbReference type="Proteomes" id="UP000607653">
    <property type="component" value="Unassembled WGS sequence"/>
</dbReference>
<evidence type="ECO:0000313" key="2">
    <source>
        <dbReference type="Proteomes" id="UP000607653"/>
    </source>
</evidence>
<comment type="caution">
    <text evidence="1">The sequence shown here is derived from an EMBL/GenBank/DDBJ whole genome shotgun (WGS) entry which is preliminary data.</text>
</comment>